<sequence>MGMLALAGLAQLVTLRASRTVSTILSQVCDTLVARLCYWALEGVLVTFPRTKAQTVMEDGAPEVVIVEGGGVGVGGRERFPITWLLHAPHPLGRFPGMWYASGSASSSVRMSSFSSFPKRARLKALCKVVLGVGRLSKRTTDGPSTRQRAHEESDGKARGYGRGKSKGVEEGIFCIPYAFVVSYRLSQIVRTTGFRIVVEWRWSAAVPNASSQTMGPPS</sequence>
<gene>
    <name evidence="3" type="ORF">TCIL3000_0_53560</name>
</gene>
<organism evidence="3 4">
    <name type="scientific">Trypanosoma congolense (strain IL3000)</name>
    <dbReference type="NCBI Taxonomy" id="1068625"/>
    <lineage>
        <taxon>Eukaryota</taxon>
        <taxon>Discoba</taxon>
        <taxon>Euglenozoa</taxon>
        <taxon>Kinetoplastea</taxon>
        <taxon>Metakinetoplastina</taxon>
        <taxon>Trypanosomatida</taxon>
        <taxon>Trypanosomatidae</taxon>
        <taxon>Trypanosoma</taxon>
        <taxon>Nannomonas</taxon>
    </lineage>
</organism>
<feature type="compositionally biased region" description="Basic and acidic residues" evidence="1">
    <location>
        <begin position="149"/>
        <end position="158"/>
    </location>
</feature>
<dbReference type="Proteomes" id="UP000000702">
    <property type="component" value="Unassembled WGS sequence"/>
</dbReference>
<protein>
    <submittedName>
        <fullName evidence="3">WGS project CAEQ00000000 data, annotated contig 2161</fullName>
    </submittedName>
</protein>
<feature type="signal peptide" evidence="2">
    <location>
        <begin position="1"/>
        <end position="17"/>
    </location>
</feature>
<dbReference type="EMBL" id="CAEQ01001642">
    <property type="protein sequence ID" value="CCD14768.1"/>
    <property type="molecule type" value="Genomic_DNA"/>
</dbReference>
<keyword evidence="2" id="KW-0732">Signal</keyword>
<keyword evidence="4" id="KW-1185">Reference proteome</keyword>
<evidence type="ECO:0000256" key="2">
    <source>
        <dbReference type="SAM" id="SignalP"/>
    </source>
</evidence>
<feature type="chain" id="PRO_5003390126" evidence="2">
    <location>
        <begin position="18"/>
        <end position="219"/>
    </location>
</feature>
<evidence type="ECO:0000313" key="3">
    <source>
        <dbReference type="EMBL" id="CCD14768.1"/>
    </source>
</evidence>
<dbReference type="VEuPathDB" id="TriTrypDB:TcIL3000_0_53560"/>
<comment type="caution">
    <text evidence="3">The sequence shown here is derived from an EMBL/GenBank/DDBJ whole genome shotgun (WGS) entry which is preliminary data.</text>
</comment>
<proteinExistence type="predicted"/>
<reference evidence="4" key="1">
    <citation type="submission" date="2011-07" db="EMBL/GenBank/DDBJ databases">
        <title>Divergent evolution of antigenic variation in African trypanosomes.</title>
        <authorList>
            <person name="Jackson A.P."/>
            <person name="Berry A."/>
            <person name="Allison H.C."/>
            <person name="Burton P."/>
            <person name="Anderson J."/>
            <person name="Aslett M."/>
            <person name="Brown R."/>
            <person name="Corton N."/>
            <person name="Harris D."/>
            <person name="Hauser H."/>
            <person name="Gamble J."/>
            <person name="Gilderthorp R."/>
            <person name="McQuillan J."/>
            <person name="Quail M.A."/>
            <person name="Sanders M."/>
            <person name="Van Tonder A."/>
            <person name="Ginger M.L."/>
            <person name="Donelson J.E."/>
            <person name="Field M.C."/>
            <person name="Barry J.D."/>
            <person name="Berriman M."/>
            <person name="Hertz-Fowler C."/>
        </authorList>
    </citation>
    <scope>NUCLEOTIDE SEQUENCE [LARGE SCALE GENOMIC DNA]</scope>
    <source>
        <strain evidence="4">IL3000</strain>
    </source>
</reference>
<dbReference type="AlphaFoldDB" id="F9WBY1"/>
<reference evidence="3 4" key="2">
    <citation type="journal article" date="2012" name="Proc. Natl. Acad. Sci. U.S.A.">
        <title>Antigenic diversity is generated by distinct evolutionary mechanisms in African trypanosome species.</title>
        <authorList>
            <person name="Jackson A.P."/>
            <person name="Berry A."/>
            <person name="Aslett M."/>
            <person name="Allison H.C."/>
            <person name="Burton P."/>
            <person name="Vavrova-Anderson J."/>
            <person name="Brown R."/>
            <person name="Browne H."/>
            <person name="Corton N."/>
            <person name="Hauser H."/>
            <person name="Gamble J."/>
            <person name="Gilderthorp R."/>
            <person name="Marcello L."/>
            <person name="McQuillan J."/>
            <person name="Otto T.D."/>
            <person name="Quail M.A."/>
            <person name="Sanders M.J."/>
            <person name="van Tonder A."/>
            <person name="Ginger M.L."/>
            <person name="Field M.C."/>
            <person name="Barry J.D."/>
            <person name="Hertz-Fowler C."/>
            <person name="Berriman M."/>
        </authorList>
    </citation>
    <scope>NUCLEOTIDE SEQUENCE [LARGE SCALE GENOMIC DNA]</scope>
    <source>
        <strain evidence="3 4">IL3000</strain>
    </source>
</reference>
<feature type="region of interest" description="Disordered" evidence="1">
    <location>
        <begin position="138"/>
        <end position="166"/>
    </location>
</feature>
<accession>F9WBY1</accession>
<evidence type="ECO:0000256" key="1">
    <source>
        <dbReference type="SAM" id="MobiDB-lite"/>
    </source>
</evidence>
<name>F9WBY1_TRYCI</name>
<evidence type="ECO:0000313" key="4">
    <source>
        <dbReference type="Proteomes" id="UP000000702"/>
    </source>
</evidence>